<dbReference type="Pfam" id="PF08448">
    <property type="entry name" value="PAS_4"/>
    <property type="match status" value="1"/>
</dbReference>
<dbReference type="InterPro" id="IPR035919">
    <property type="entry name" value="EAL_sf"/>
</dbReference>
<dbReference type="RefSeq" id="WP_404614290.1">
    <property type="nucleotide sequence ID" value="NZ_JADIKK010000008.1"/>
</dbReference>
<accession>A0ABW8J8G6</accession>
<protein>
    <submittedName>
        <fullName evidence="5">EAL domain-containing protein</fullName>
    </submittedName>
</protein>
<evidence type="ECO:0000259" key="4">
    <source>
        <dbReference type="PROSITE" id="PS50887"/>
    </source>
</evidence>
<dbReference type="SMART" id="SM00086">
    <property type="entry name" value="PAC"/>
    <property type="match status" value="2"/>
</dbReference>
<dbReference type="SMART" id="SM00052">
    <property type="entry name" value="EAL"/>
    <property type="match status" value="1"/>
</dbReference>
<dbReference type="InterPro" id="IPR043128">
    <property type="entry name" value="Rev_trsase/Diguanyl_cyclase"/>
</dbReference>
<dbReference type="CDD" id="cd00130">
    <property type="entry name" value="PAS"/>
    <property type="match status" value="3"/>
</dbReference>
<evidence type="ECO:0000259" key="2">
    <source>
        <dbReference type="PROSITE" id="PS50113"/>
    </source>
</evidence>
<dbReference type="PANTHER" id="PTHR44757">
    <property type="entry name" value="DIGUANYLATE CYCLASE DGCP"/>
    <property type="match status" value="1"/>
</dbReference>
<dbReference type="InterPro" id="IPR000700">
    <property type="entry name" value="PAS-assoc_C"/>
</dbReference>
<name>A0ABW8J8G6_9GAMM</name>
<dbReference type="SMART" id="SM00065">
    <property type="entry name" value="GAF"/>
    <property type="match status" value="1"/>
</dbReference>
<dbReference type="SUPFAM" id="SSF141868">
    <property type="entry name" value="EAL domain-like"/>
    <property type="match status" value="1"/>
</dbReference>
<dbReference type="PANTHER" id="PTHR44757:SF2">
    <property type="entry name" value="BIOFILM ARCHITECTURE MAINTENANCE PROTEIN MBAA"/>
    <property type="match status" value="1"/>
</dbReference>
<dbReference type="SUPFAM" id="SSF55781">
    <property type="entry name" value="GAF domain-like"/>
    <property type="match status" value="1"/>
</dbReference>
<feature type="domain" description="PAC" evidence="2">
    <location>
        <begin position="198"/>
        <end position="250"/>
    </location>
</feature>
<dbReference type="Proteomes" id="UP001620339">
    <property type="component" value="Unassembled WGS sequence"/>
</dbReference>
<dbReference type="Gene3D" id="3.20.20.450">
    <property type="entry name" value="EAL domain"/>
    <property type="match status" value="1"/>
</dbReference>
<gene>
    <name evidence="5" type="ORF">ISP25_12405</name>
</gene>
<dbReference type="Pfam" id="PF08447">
    <property type="entry name" value="PAS_3"/>
    <property type="match status" value="1"/>
</dbReference>
<dbReference type="PROSITE" id="PS50887">
    <property type="entry name" value="GGDEF"/>
    <property type="match status" value="1"/>
</dbReference>
<evidence type="ECO:0000313" key="5">
    <source>
        <dbReference type="EMBL" id="MFK2877875.1"/>
    </source>
</evidence>
<feature type="domain" description="GGDEF" evidence="4">
    <location>
        <begin position="561"/>
        <end position="693"/>
    </location>
</feature>
<keyword evidence="6" id="KW-1185">Reference proteome</keyword>
<feature type="domain" description="PAS" evidence="1">
    <location>
        <begin position="123"/>
        <end position="195"/>
    </location>
</feature>
<dbReference type="InterPro" id="IPR035965">
    <property type="entry name" value="PAS-like_dom_sf"/>
</dbReference>
<dbReference type="PIRSF" id="PIRSF005925">
    <property type="entry name" value="Dos"/>
    <property type="match status" value="1"/>
</dbReference>
<feature type="domain" description="EAL" evidence="3">
    <location>
        <begin position="702"/>
        <end position="956"/>
    </location>
</feature>
<dbReference type="InterPro" id="IPR029787">
    <property type="entry name" value="Nucleotide_cyclase"/>
</dbReference>
<dbReference type="InterPro" id="IPR052155">
    <property type="entry name" value="Biofilm_reg_signaling"/>
</dbReference>
<dbReference type="InterPro" id="IPR003018">
    <property type="entry name" value="GAF"/>
</dbReference>
<dbReference type="InterPro" id="IPR000014">
    <property type="entry name" value="PAS"/>
</dbReference>
<dbReference type="Pfam" id="PF13426">
    <property type="entry name" value="PAS_9"/>
    <property type="match status" value="1"/>
</dbReference>
<dbReference type="InterPro" id="IPR000160">
    <property type="entry name" value="GGDEF_dom"/>
</dbReference>
<dbReference type="Pfam" id="PF00990">
    <property type="entry name" value="GGDEF"/>
    <property type="match status" value="1"/>
</dbReference>
<comment type="caution">
    <text evidence="5">The sequence shown here is derived from an EMBL/GenBank/DDBJ whole genome shotgun (WGS) entry which is preliminary data.</text>
</comment>
<dbReference type="NCBIfam" id="TIGR00229">
    <property type="entry name" value="sensory_box"/>
    <property type="match status" value="3"/>
</dbReference>
<dbReference type="InterPro" id="IPR001633">
    <property type="entry name" value="EAL_dom"/>
</dbReference>
<dbReference type="Gene3D" id="3.30.450.40">
    <property type="match status" value="1"/>
</dbReference>
<dbReference type="InterPro" id="IPR029016">
    <property type="entry name" value="GAF-like_dom_sf"/>
</dbReference>
<dbReference type="SUPFAM" id="SSF55073">
    <property type="entry name" value="Nucleotide cyclase"/>
    <property type="match status" value="1"/>
</dbReference>
<dbReference type="PROSITE" id="PS50113">
    <property type="entry name" value="PAC"/>
    <property type="match status" value="1"/>
</dbReference>
<dbReference type="Pfam" id="PF00563">
    <property type="entry name" value="EAL"/>
    <property type="match status" value="1"/>
</dbReference>
<sequence length="961" mass="107079">MGSCRYELASSHAFERIAEAYVALDVEWRYTYVNAAAAAFLGRSAEELLGKCAWTEFPEETVRPFRAAYEQAMAEQRPCMVEAWFAPLGRWFASWAYPAPDGITVLFQDIDARKREELRLQTQQQLMEQAQQLMHVGNWSWDVAANHVAWSDELYRIYGVDPAQHAANVEAYLALVHADDRERVLGIIQRALHDGAAFEFEERIVRPDGGERTLYSRGVVETDADGRVTRLLGVCQDITARKREERMSAGLHQILLDIAAHKPLAASLERIACQHEVMNPGSLCSLLVLDGQRLLHGAAPSLPDDYSKAIHGLVIGEGRGSCGTVAWSGKRVVVEDIATHPYWEDYRELAMSYGLRACWSTAVPGSHGEVLGTFAVYYREPRAPQPDELASIDRLIPLAGIAIESARLLGRLRERDRFFEMSQEIFCILDPRSERLVQFNPCLQRLTGYGEDELKTLGYRQFLQPLQGGDASEAIPTTVEPGQTREFVNRCVAKDGSEHLLEWTSFATSDGLLYAVARDITERHRVEQKLIHAASHDSISGLPRRAMLDEAMARMLDSPWSEAWVVVVGLDRFQVVNESVGHVIGDDVLRRVADRLRAAVDAQWLVTRIAGDKFAMAVDGMNHEEVLALAERLRAEVARPIEGQDYRLLLTASAGISHAPVHGNTPAALLRGAEAAMVQAKRDGRDRIGEFSVAQKRALDERVMLGGRLRDALRHDELVLYFQPQYRALDHELTGFEGLLRWNCGELGQVSPARFIPVAEALGMMPEIGCWVFAQAARQMREWLDRGHRGFTIAVNVSAQQVQHPHLVEQVAEVLQRYNVPAAMLDIEMTESALMENVARIRTTLAGLKSLGVQLSLDDFGTGYSSLAYLKQFPIDKLKIDQSFVRDLPADEDDCAIVQTIIELGHQLGMLVSAEGVETQAQAAFLAGLGCDELQGYALGMPLPVMDAERYFVGVRDSFLV</sequence>
<evidence type="ECO:0000259" key="1">
    <source>
        <dbReference type="PROSITE" id="PS50112"/>
    </source>
</evidence>
<reference evidence="5 6" key="1">
    <citation type="submission" date="2020-10" db="EMBL/GenBank/DDBJ databases">
        <title>Phylogeny of dyella-like bacteria.</title>
        <authorList>
            <person name="Fu J."/>
        </authorList>
    </citation>
    <scope>NUCLEOTIDE SEQUENCE [LARGE SCALE GENOMIC DNA]</scope>
    <source>
        <strain evidence="5 6">KACC 19113</strain>
    </source>
</reference>
<dbReference type="CDD" id="cd01948">
    <property type="entry name" value="EAL"/>
    <property type="match status" value="1"/>
</dbReference>
<dbReference type="InterPro" id="IPR013656">
    <property type="entry name" value="PAS_4"/>
</dbReference>
<dbReference type="CDD" id="cd01949">
    <property type="entry name" value="GGDEF"/>
    <property type="match status" value="1"/>
</dbReference>
<dbReference type="Gene3D" id="2.10.70.100">
    <property type="match status" value="1"/>
</dbReference>
<dbReference type="InterPro" id="IPR013655">
    <property type="entry name" value="PAS_fold_3"/>
</dbReference>
<dbReference type="InterPro" id="IPR012226">
    <property type="entry name" value="Diguanyl_cyclase/Pdiesterase"/>
</dbReference>
<dbReference type="PROSITE" id="PS50883">
    <property type="entry name" value="EAL"/>
    <property type="match status" value="1"/>
</dbReference>
<dbReference type="PROSITE" id="PS50112">
    <property type="entry name" value="PAS"/>
    <property type="match status" value="2"/>
</dbReference>
<dbReference type="InterPro" id="IPR001610">
    <property type="entry name" value="PAC"/>
</dbReference>
<dbReference type="NCBIfam" id="TIGR00254">
    <property type="entry name" value="GGDEF"/>
    <property type="match status" value="1"/>
</dbReference>
<dbReference type="SMART" id="SM00267">
    <property type="entry name" value="GGDEF"/>
    <property type="match status" value="1"/>
</dbReference>
<proteinExistence type="predicted"/>
<organism evidence="5 6">
    <name type="scientific">Rhodanobacter hydrolyticus</name>
    <dbReference type="NCBI Taxonomy" id="2250595"/>
    <lineage>
        <taxon>Bacteria</taxon>
        <taxon>Pseudomonadati</taxon>
        <taxon>Pseudomonadota</taxon>
        <taxon>Gammaproteobacteria</taxon>
        <taxon>Lysobacterales</taxon>
        <taxon>Rhodanobacteraceae</taxon>
        <taxon>Rhodanobacter</taxon>
    </lineage>
</organism>
<dbReference type="SMART" id="SM00091">
    <property type="entry name" value="PAS"/>
    <property type="match status" value="3"/>
</dbReference>
<evidence type="ECO:0000259" key="3">
    <source>
        <dbReference type="PROSITE" id="PS50883"/>
    </source>
</evidence>
<dbReference type="Gene3D" id="3.30.70.270">
    <property type="match status" value="1"/>
</dbReference>
<dbReference type="EMBL" id="JADIKK010000008">
    <property type="protein sequence ID" value="MFK2877875.1"/>
    <property type="molecule type" value="Genomic_DNA"/>
</dbReference>
<dbReference type="SUPFAM" id="SSF55785">
    <property type="entry name" value="PYP-like sensor domain (PAS domain)"/>
    <property type="match status" value="3"/>
</dbReference>
<dbReference type="Pfam" id="PF13185">
    <property type="entry name" value="GAF_2"/>
    <property type="match status" value="1"/>
</dbReference>
<evidence type="ECO:0000313" key="6">
    <source>
        <dbReference type="Proteomes" id="UP001620339"/>
    </source>
</evidence>
<dbReference type="Gene3D" id="3.30.450.20">
    <property type="entry name" value="PAS domain"/>
    <property type="match status" value="3"/>
</dbReference>
<feature type="domain" description="PAS" evidence="1">
    <location>
        <begin position="12"/>
        <end position="76"/>
    </location>
</feature>